<dbReference type="SMART" id="SM00322">
    <property type="entry name" value="KH"/>
    <property type="match status" value="2"/>
</dbReference>
<name>A0A381UNQ6_9ZZZZ</name>
<dbReference type="NCBIfam" id="TIGR01953">
    <property type="entry name" value="NusA"/>
    <property type="match status" value="1"/>
</dbReference>
<evidence type="ECO:0000256" key="5">
    <source>
        <dbReference type="ARBA" id="ARBA00023015"/>
    </source>
</evidence>
<gene>
    <name evidence="9" type="ORF">METZ01_LOCUS82604</name>
</gene>
<evidence type="ECO:0000259" key="8">
    <source>
        <dbReference type="PROSITE" id="PS50126"/>
    </source>
</evidence>
<dbReference type="GO" id="GO:0003723">
    <property type="term" value="F:RNA binding"/>
    <property type="evidence" value="ECO:0007669"/>
    <property type="project" value="UniProtKB-KW"/>
</dbReference>
<keyword evidence="5" id="KW-0805">Transcription regulation</keyword>
<dbReference type="Pfam" id="PF08529">
    <property type="entry name" value="NusA_N"/>
    <property type="match status" value="1"/>
</dbReference>
<dbReference type="Gene3D" id="3.30.1480.10">
    <property type="entry name" value="NusA, N-terminal domain"/>
    <property type="match status" value="1"/>
</dbReference>
<dbReference type="InterPro" id="IPR058582">
    <property type="entry name" value="KH_NusA_2nd"/>
</dbReference>
<dbReference type="InterPro" id="IPR012340">
    <property type="entry name" value="NA-bd_OB-fold"/>
</dbReference>
<dbReference type="InterPro" id="IPR004087">
    <property type="entry name" value="KH_dom"/>
</dbReference>
<accession>A0A381UNQ6</accession>
<dbReference type="InterPro" id="IPR010213">
    <property type="entry name" value="TF_NusA"/>
</dbReference>
<dbReference type="InterPro" id="IPR015946">
    <property type="entry name" value="KH_dom-like_a/b"/>
</dbReference>
<feature type="region of interest" description="Disordered" evidence="7">
    <location>
        <begin position="466"/>
        <end position="539"/>
    </location>
</feature>
<evidence type="ECO:0000256" key="7">
    <source>
        <dbReference type="SAM" id="MobiDB-lite"/>
    </source>
</evidence>
<feature type="compositionally biased region" description="Basic and acidic residues" evidence="7">
    <location>
        <begin position="466"/>
        <end position="476"/>
    </location>
</feature>
<evidence type="ECO:0000256" key="3">
    <source>
        <dbReference type="ARBA" id="ARBA00022814"/>
    </source>
</evidence>
<evidence type="ECO:0000313" key="9">
    <source>
        <dbReference type="EMBL" id="SVA29750.1"/>
    </source>
</evidence>
<keyword evidence="3" id="KW-0889">Transcription antitermination</keyword>
<keyword evidence="4" id="KW-0694">RNA-binding</keyword>
<dbReference type="CDD" id="cd22529">
    <property type="entry name" value="KH-II_NusA_rpt2"/>
    <property type="match status" value="1"/>
</dbReference>
<feature type="region of interest" description="Disordered" evidence="7">
    <location>
        <begin position="410"/>
        <end position="449"/>
    </location>
</feature>
<feature type="compositionally biased region" description="Basic and acidic residues" evidence="7">
    <location>
        <begin position="509"/>
        <end position="521"/>
    </location>
</feature>
<dbReference type="CDD" id="cd02134">
    <property type="entry name" value="KH-II_NusA_rpt1"/>
    <property type="match status" value="1"/>
</dbReference>
<dbReference type="Gene3D" id="2.40.50.140">
    <property type="entry name" value="Nucleic acid-binding proteins"/>
    <property type="match status" value="1"/>
</dbReference>
<dbReference type="EMBL" id="UINC01006805">
    <property type="protein sequence ID" value="SVA29750.1"/>
    <property type="molecule type" value="Genomic_DNA"/>
</dbReference>
<dbReference type="InterPro" id="IPR013735">
    <property type="entry name" value="TF_NusA_N"/>
</dbReference>
<sequence length="539" mass="58970">MPTFLVSAECVTWRDELKSDLLLAVTQLAAERNLPQPIVVKAVEAALASAYKRDPAAQGQDVIVEMDPVDGDVIVRTVRHVVEEVEDPLMELTAGDAQDLQEGAVVGDIIETGQLEYNPGRIAAQTAKQVVMQRLREAERDIVFEEFIDKEGEVLTATVQRVESRWVTVDLGKAEAVMPPTEQSPFERYRPGQQLKFFVVQVGRTIRGPEIIVSRTHPDLLRRLFEVEVPEIFNGVIEIKAIAREPGARSKVAVSSNQEGVDAVGACVGLRGIRIQNVVNELLGEKIDVIEWDEDPIKFISNSLSPAVADRVDLDEEEESALVLVPDRQLSLAIGREGQNVRLAAKLTNWRIDIQATANMVEDKVAEPEAPQVAEAVEAEQTESVADASVAEPAVSETETLEETLVASNVADAPGDDVPESVDAVEEPDEVAEVESVPSEVELPAEESSDVAAELLALEEELAALEREEQQRKETEEAAVLDVSSDDLWQVDSRSKTPADTSEPGGIRFAEDISGFRETDQGRQGGRRGGSSARNRRRR</sequence>
<organism evidence="9">
    <name type="scientific">marine metagenome</name>
    <dbReference type="NCBI Taxonomy" id="408172"/>
    <lineage>
        <taxon>unclassified sequences</taxon>
        <taxon>metagenomes</taxon>
        <taxon>ecological metagenomes</taxon>
    </lineage>
</organism>
<keyword evidence="2" id="KW-0963">Cytoplasm</keyword>
<proteinExistence type="inferred from homology"/>
<dbReference type="AlphaFoldDB" id="A0A381UNQ6"/>
<feature type="compositionally biased region" description="Acidic residues" evidence="7">
    <location>
        <begin position="414"/>
        <end position="433"/>
    </location>
</feature>
<evidence type="ECO:0000256" key="1">
    <source>
        <dbReference type="ARBA" id="ARBA00022472"/>
    </source>
</evidence>
<keyword evidence="6" id="KW-0804">Transcription</keyword>
<dbReference type="PROSITE" id="PS50084">
    <property type="entry name" value="KH_TYPE_1"/>
    <property type="match status" value="1"/>
</dbReference>
<dbReference type="GO" id="GO:0003700">
    <property type="term" value="F:DNA-binding transcription factor activity"/>
    <property type="evidence" value="ECO:0007669"/>
    <property type="project" value="InterPro"/>
</dbReference>
<dbReference type="PANTHER" id="PTHR22648">
    <property type="entry name" value="TRANSCRIPTION TERMINATION FACTOR NUSA"/>
    <property type="match status" value="1"/>
</dbReference>
<dbReference type="InterPro" id="IPR009019">
    <property type="entry name" value="KH_sf_prok-type"/>
</dbReference>
<protein>
    <recommendedName>
        <fullName evidence="8">S1 motif domain-containing protein</fullName>
    </recommendedName>
</protein>
<dbReference type="GO" id="GO:0005829">
    <property type="term" value="C:cytosol"/>
    <property type="evidence" value="ECO:0007669"/>
    <property type="project" value="TreeGrafter"/>
</dbReference>
<dbReference type="SMART" id="SM00316">
    <property type="entry name" value="S1"/>
    <property type="match status" value="1"/>
</dbReference>
<dbReference type="Gene3D" id="3.30.300.20">
    <property type="match status" value="2"/>
</dbReference>
<dbReference type="GO" id="GO:0006353">
    <property type="term" value="P:DNA-templated transcription termination"/>
    <property type="evidence" value="ECO:0007669"/>
    <property type="project" value="UniProtKB-KW"/>
</dbReference>
<dbReference type="Pfam" id="PF13184">
    <property type="entry name" value="KH_NusA_1st"/>
    <property type="match status" value="1"/>
</dbReference>
<dbReference type="InterPro" id="IPR030842">
    <property type="entry name" value="TF_NusA_bacterial"/>
</dbReference>
<dbReference type="InterPro" id="IPR036555">
    <property type="entry name" value="NusA_N_sf"/>
</dbReference>
<dbReference type="FunFam" id="3.30.300.20:FF:000005">
    <property type="entry name" value="Transcription termination/antitermination protein NusA"/>
    <property type="match status" value="1"/>
</dbReference>
<evidence type="ECO:0000256" key="2">
    <source>
        <dbReference type="ARBA" id="ARBA00022490"/>
    </source>
</evidence>
<dbReference type="PANTHER" id="PTHR22648:SF0">
    <property type="entry name" value="TRANSCRIPTION TERMINATION_ANTITERMINATION PROTEIN NUSA"/>
    <property type="match status" value="1"/>
</dbReference>
<feature type="domain" description="S1 motif" evidence="8">
    <location>
        <begin position="152"/>
        <end position="216"/>
    </location>
</feature>
<dbReference type="InterPro" id="IPR003029">
    <property type="entry name" value="S1_domain"/>
</dbReference>
<dbReference type="SUPFAM" id="SSF69705">
    <property type="entry name" value="Transcription factor NusA, N-terminal domain"/>
    <property type="match status" value="1"/>
</dbReference>
<dbReference type="SUPFAM" id="SSF50249">
    <property type="entry name" value="Nucleic acid-binding proteins"/>
    <property type="match status" value="1"/>
</dbReference>
<dbReference type="InterPro" id="IPR025249">
    <property type="entry name" value="TF_NusA_KH_1st"/>
</dbReference>
<reference evidence="9" key="1">
    <citation type="submission" date="2018-05" db="EMBL/GenBank/DDBJ databases">
        <authorList>
            <person name="Lanie J.A."/>
            <person name="Ng W.-L."/>
            <person name="Kazmierczak K.M."/>
            <person name="Andrzejewski T.M."/>
            <person name="Davidsen T.M."/>
            <person name="Wayne K.J."/>
            <person name="Tettelin H."/>
            <person name="Glass J.I."/>
            <person name="Rusch D."/>
            <person name="Podicherti R."/>
            <person name="Tsui H.-C.T."/>
            <person name="Winkler M.E."/>
        </authorList>
    </citation>
    <scope>NUCLEOTIDE SEQUENCE</scope>
</reference>
<dbReference type="HAMAP" id="MF_00945_B">
    <property type="entry name" value="NusA_B"/>
    <property type="match status" value="1"/>
</dbReference>
<dbReference type="PROSITE" id="PS50126">
    <property type="entry name" value="S1"/>
    <property type="match status" value="1"/>
</dbReference>
<evidence type="ECO:0000256" key="6">
    <source>
        <dbReference type="ARBA" id="ARBA00023163"/>
    </source>
</evidence>
<dbReference type="SUPFAM" id="SSF54814">
    <property type="entry name" value="Prokaryotic type KH domain (KH-domain type II)"/>
    <property type="match status" value="2"/>
</dbReference>
<evidence type="ECO:0000256" key="4">
    <source>
        <dbReference type="ARBA" id="ARBA00022884"/>
    </source>
</evidence>
<keyword evidence="1" id="KW-0806">Transcription termination</keyword>
<dbReference type="CDD" id="cd04455">
    <property type="entry name" value="S1_NusA"/>
    <property type="match status" value="1"/>
</dbReference>
<dbReference type="Pfam" id="PF26594">
    <property type="entry name" value="KH_NusA_2nd"/>
    <property type="match status" value="1"/>
</dbReference>
<dbReference type="FunFam" id="3.30.300.20:FF:000002">
    <property type="entry name" value="Transcription termination/antitermination protein NusA"/>
    <property type="match status" value="1"/>
</dbReference>
<dbReference type="GO" id="GO:0031564">
    <property type="term" value="P:transcription antitermination"/>
    <property type="evidence" value="ECO:0007669"/>
    <property type="project" value="UniProtKB-KW"/>
</dbReference>